<dbReference type="AlphaFoldDB" id="A0A1E7W4S3"/>
<gene>
    <name evidence="1" type="ORF">DUPY_53040</name>
</gene>
<keyword evidence="2" id="KW-1185">Reference proteome</keyword>
<dbReference type="Proteomes" id="UP000175989">
    <property type="component" value="Unassembled WGS sequence"/>
</dbReference>
<evidence type="ECO:0000313" key="1">
    <source>
        <dbReference type="EMBL" id="OEZ90697.1"/>
    </source>
</evidence>
<evidence type="ECO:0000313" key="2">
    <source>
        <dbReference type="Proteomes" id="UP000175989"/>
    </source>
</evidence>
<accession>A0A1E7W4S3</accession>
<organism evidence="1 2">
    <name type="scientific">Duganella phyllosphaerae</name>
    <dbReference type="NCBI Taxonomy" id="762836"/>
    <lineage>
        <taxon>Bacteria</taxon>
        <taxon>Pseudomonadati</taxon>
        <taxon>Pseudomonadota</taxon>
        <taxon>Betaproteobacteria</taxon>
        <taxon>Burkholderiales</taxon>
        <taxon>Oxalobacteraceae</taxon>
        <taxon>Telluria group</taxon>
        <taxon>Duganella</taxon>
    </lineage>
</organism>
<sequence>MANHNHTTKVEVMAIDMELMPLKSAARDASDFGDRVTPEQMARYEVESLCSHMMWLRSWWANYGQAITAALPEAARTGHDHFIEGVLFARSVNKTAGFNLGEDYMRNYSWGRSTQTVRIIGGAA</sequence>
<protein>
    <submittedName>
        <fullName evidence="1">Uncharacterized protein</fullName>
    </submittedName>
</protein>
<reference evidence="2" key="1">
    <citation type="journal article" date="2016" name="Front. Microbiol.">
        <title>Molecular Keys to the Janthinobacterium and Duganella spp. Interaction with the Plant Pathogen Fusarium graminearum.</title>
        <authorList>
            <person name="Haack F.S."/>
            <person name="Poehlein A."/>
            <person name="Kroger C."/>
            <person name="Voigt C.A."/>
            <person name="Piepenbring M."/>
            <person name="Bode H.B."/>
            <person name="Daniel R."/>
            <person name="Schafer W."/>
            <person name="Streit W.R."/>
        </authorList>
    </citation>
    <scope>NUCLEOTIDE SEQUENCE [LARGE SCALE GENOMIC DNA]</scope>
    <source>
        <strain evidence="2">T54</strain>
    </source>
</reference>
<proteinExistence type="predicted"/>
<comment type="caution">
    <text evidence="1">The sequence shown here is derived from an EMBL/GenBank/DDBJ whole genome shotgun (WGS) entry which is preliminary data.</text>
</comment>
<name>A0A1E7W4S3_9BURK</name>
<dbReference type="EMBL" id="LROM01000156">
    <property type="protein sequence ID" value="OEZ90697.1"/>
    <property type="molecule type" value="Genomic_DNA"/>
</dbReference>